<evidence type="ECO:0000256" key="3">
    <source>
        <dbReference type="ARBA" id="ARBA00023274"/>
    </source>
</evidence>
<feature type="region of interest" description="Disordered" evidence="6">
    <location>
        <begin position="262"/>
        <end position="297"/>
    </location>
</feature>
<dbReference type="InterPro" id="IPR026569">
    <property type="entry name" value="Ribosomal_bL28"/>
</dbReference>
<organism evidence="7 8">
    <name type="scientific">Argiope bruennichi</name>
    <name type="common">Wasp spider</name>
    <name type="synonym">Aranea bruennichi</name>
    <dbReference type="NCBI Taxonomy" id="94029"/>
    <lineage>
        <taxon>Eukaryota</taxon>
        <taxon>Metazoa</taxon>
        <taxon>Ecdysozoa</taxon>
        <taxon>Arthropoda</taxon>
        <taxon>Chelicerata</taxon>
        <taxon>Arachnida</taxon>
        <taxon>Araneae</taxon>
        <taxon>Araneomorphae</taxon>
        <taxon>Entelegynae</taxon>
        <taxon>Araneoidea</taxon>
        <taxon>Araneidae</taxon>
        <taxon>Argiope</taxon>
    </lineage>
</organism>
<proteinExistence type="inferred from homology"/>
<protein>
    <recommendedName>
        <fullName evidence="4">Large ribosomal subunit protein bL28m</fullName>
    </recommendedName>
    <alternativeName>
        <fullName evidence="5">39S ribosomal protein L28, mitochondrial</fullName>
    </alternativeName>
</protein>
<evidence type="ECO:0000256" key="4">
    <source>
        <dbReference type="ARBA" id="ARBA00035269"/>
    </source>
</evidence>
<reference evidence="7" key="2">
    <citation type="submission" date="2020-06" db="EMBL/GenBank/DDBJ databases">
        <authorList>
            <person name="Sheffer M."/>
        </authorList>
    </citation>
    <scope>NUCLEOTIDE SEQUENCE</scope>
</reference>
<dbReference type="GO" id="GO:0005762">
    <property type="term" value="C:mitochondrial large ribosomal subunit"/>
    <property type="evidence" value="ECO:0007669"/>
    <property type="project" value="TreeGrafter"/>
</dbReference>
<dbReference type="Gene3D" id="1.10.10.60">
    <property type="entry name" value="Homeodomain-like"/>
    <property type="match status" value="1"/>
</dbReference>
<evidence type="ECO:0000256" key="5">
    <source>
        <dbReference type="ARBA" id="ARBA00035538"/>
    </source>
</evidence>
<keyword evidence="3" id="KW-0687">Ribonucleoprotein</keyword>
<dbReference type="GO" id="GO:0003735">
    <property type="term" value="F:structural constituent of ribosome"/>
    <property type="evidence" value="ECO:0007669"/>
    <property type="project" value="InterPro"/>
</dbReference>
<name>A0A8T0E7P9_ARGBR</name>
<dbReference type="EMBL" id="JABXBU010002230">
    <property type="protein sequence ID" value="KAF8767408.1"/>
    <property type="molecule type" value="Genomic_DNA"/>
</dbReference>
<comment type="caution">
    <text evidence="7">The sequence shown here is derived from an EMBL/GenBank/DDBJ whole genome shotgun (WGS) entry which is preliminary data.</text>
</comment>
<dbReference type="SUPFAM" id="SSF143800">
    <property type="entry name" value="L28p-like"/>
    <property type="match status" value="1"/>
</dbReference>
<evidence type="ECO:0000313" key="8">
    <source>
        <dbReference type="Proteomes" id="UP000807504"/>
    </source>
</evidence>
<dbReference type="PANTHER" id="PTHR13528:SF2">
    <property type="entry name" value="LARGE RIBOSOMAL SUBUNIT PROTEIN BL28M"/>
    <property type="match status" value="1"/>
</dbReference>
<reference evidence="7" key="1">
    <citation type="journal article" date="2020" name="bioRxiv">
        <title>Chromosome-level reference genome of the European wasp spider Argiope bruennichi: a resource for studies on range expansion and evolutionary adaptation.</title>
        <authorList>
            <person name="Sheffer M.M."/>
            <person name="Hoppe A."/>
            <person name="Krehenwinkel H."/>
            <person name="Uhl G."/>
            <person name="Kuss A.W."/>
            <person name="Jensen L."/>
            <person name="Jensen C."/>
            <person name="Gillespie R.G."/>
            <person name="Hoff K.J."/>
            <person name="Prost S."/>
        </authorList>
    </citation>
    <scope>NUCLEOTIDE SEQUENCE</scope>
</reference>
<feature type="compositionally biased region" description="Acidic residues" evidence="6">
    <location>
        <begin position="265"/>
        <end position="278"/>
    </location>
</feature>
<evidence type="ECO:0000256" key="2">
    <source>
        <dbReference type="ARBA" id="ARBA00022980"/>
    </source>
</evidence>
<evidence type="ECO:0000256" key="1">
    <source>
        <dbReference type="ARBA" id="ARBA00008760"/>
    </source>
</evidence>
<comment type="similarity">
    <text evidence="1">Belongs to the bacterial ribosomal protein bL28 family.</text>
</comment>
<keyword evidence="8" id="KW-1185">Reference proteome</keyword>
<evidence type="ECO:0000313" key="7">
    <source>
        <dbReference type="EMBL" id="KAF8767408.1"/>
    </source>
</evidence>
<accession>A0A8T0E7P9</accession>
<dbReference type="AlphaFoldDB" id="A0A8T0E7P9"/>
<dbReference type="Proteomes" id="UP000807504">
    <property type="component" value="Unassembled WGS sequence"/>
</dbReference>
<sequence>MAKGKKLTDRERGQIETLSSTGMSSLAIAIKSLKPHPNSVQARLPEAYKQYIESLKLPPTPVHYIPNDMKYELHPLTKERVRREDRPIPLKFPKEADEGIWGGEGVIQGFNKDKPKRRRFPQYWVPKLKKAVVYSEILNQYMEVTVTERTLRLIDQYYGFDHYILGSPVQDLKSQLALNIRRKLLLALLNEEKHHKDEATNQEVLEKYKKYMIPREEAEWFGLTEREAVQKQRLLEEETQPVPLKHAFRQKYIEELKRKAAGVVEENEGTSEAVEEQEERSWLSRFNPFSSRKNDEK</sequence>
<evidence type="ECO:0000256" key="6">
    <source>
        <dbReference type="SAM" id="MobiDB-lite"/>
    </source>
</evidence>
<keyword evidence="2 7" id="KW-0689">Ribosomal protein</keyword>
<dbReference type="InterPro" id="IPR034704">
    <property type="entry name" value="Ribosomal_bL28/bL31-like_sf"/>
</dbReference>
<dbReference type="PANTHER" id="PTHR13528">
    <property type="entry name" value="39S RIBOSOMAL PROTEIN L28, MITOCHONDRIAL"/>
    <property type="match status" value="1"/>
</dbReference>
<gene>
    <name evidence="7" type="ORF">HNY73_020374</name>
</gene>